<comment type="subunit">
    <text evidence="2">Monomer.</text>
</comment>
<dbReference type="PANTHER" id="PTHR45348:SF6">
    <property type="entry name" value="TRANS-ENOYL REDUCTASE APDC"/>
    <property type="match status" value="1"/>
</dbReference>
<gene>
    <name evidence="6" type="ORF">P280DRAFT_261530</name>
</gene>
<proteinExistence type="inferred from homology"/>
<sequence length="352" mass="37786">MKRLVQKALVVQDQGHLRLATDTPIPEPGEDQVLIKVEAVALNPSDVKHLDYSPAEGTVCGSDLAGIVTKVGGQAATRIAIGDRVSTVVFGCNPSRPSDGAFAEHIVARPEFCIKLPQDVGYEQGSSISVGLVTCGLVFKALGLLDNRGNNAIATKKHVLVYGGSTATGNLAIQLLSHLGHKPITACSPHNFDLVKKSGAVEAFDYRSPNCRADIQRYTDRDLGHVMDCITDSASMAISYGAIGPEGGHYVSLAPFPRGLKLRRKNVQPDWVLGYTIFGNPVILPGGYVKEESPEDVVFTRNWMVKMERLLAEGSIKPHPIQSQTGGLSGVIRDLDLLRRGVVSGKKLVYAL</sequence>
<evidence type="ECO:0000313" key="7">
    <source>
        <dbReference type="Proteomes" id="UP000799753"/>
    </source>
</evidence>
<name>A0A6A6S3S7_9PLEO</name>
<evidence type="ECO:0000256" key="2">
    <source>
        <dbReference type="ARBA" id="ARBA00011245"/>
    </source>
</evidence>
<dbReference type="InterPro" id="IPR047122">
    <property type="entry name" value="Trans-enoyl_RdTase-like"/>
</dbReference>
<keyword evidence="4" id="KW-0560">Oxidoreductase</keyword>
<organism evidence="6 7">
    <name type="scientific">Massarina eburnea CBS 473.64</name>
    <dbReference type="NCBI Taxonomy" id="1395130"/>
    <lineage>
        <taxon>Eukaryota</taxon>
        <taxon>Fungi</taxon>
        <taxon>Dikarya</taxon>
        <taxon>Ascomycota</taxon>
        <taxon>Pezizomycotina</taxon>
        <taxon>Dothideomycetes</taxon>
        <taxon>Pleosporomycetidae</taxon>
        <taxon>Pleosporales</taxon>
        <taxon>Massarineae</taxon>
        <taxon>Massarinaceae</taxon>
        <taxon>Massarina</taxon>
    </lineage>
</organism>
<dbReference type="Gene3D" id="3.90.180.10">
    <property type="entry name" value="Medium-chain alcohol dehydrogenases, catalytic domain"/>
    <property type="match status" value="1"/>
</dbReference>
<dbReference type="GO" id="GO:0016651">
    <property type="term" value="F:oxidoreductase activity, acting on NAD(P)H"/>
    <property type="evidence" value="ECO:0007669"/>
    <property type="project" value="InterPro"/>
</dbReference>
<keyword evidence="3" id="KW-0521">NADP</keyword>
<dbReference type="OrthoDB" id="48317at2759"/>
<reference evidence="6" key="1">
    <citation type="journal article" date="2020" name="Stud. Mycol.">
        <title>101 Dothideomycetes genomes: a test case for predicting lifestyles and emergence of pathogens.</title>
        <authorList>
            <person name="Haridas S."/>
            <person name="Albert R."/>
            <person name="Binder M."/>
            <person name="Bloem J."/>
            <person name="Labutti K."/>
            <person name="Salamov A."/>
            <person name="Andreopoulos B."/>
            <person name="Baker S."/>
            <person name="Barry K."/>
            <person name="Bills G."/>
            <person name="Bluhm B."/>
            <person name="Cannon C."/>
            <person name="Castanera R."/>
            <person name="Culley D."/>
            <person name="Daum C."/>
            <person name="Ezra D."/>
            <person name="Gonzalez J."/>
            <person name="Henrissat B."/>
            <person name="Kuo A."/>
            <person name="Liang C."/>
            <person name="Lipzen A."/>
            <person name="Lutzoni F."/>
            <person name="Magnuson J."/>
            <person name="Mondo S."/>
            <person name="Nolan M."/>
            <person name="Ohm R."/>
            <person name="Pangilinan J."/>
            <person name="Park H.-J."/>
            <person name="Ramirez L."/>
            <person name="Alfaro M."/>
            <person name="Sun H."/>
            <person name="Tritt A."/>
            <person name="Yoshinaga Y."/>
            <person name="Zwiers L.-H."/>
            <person name="Turgeon B."/>
            <person name="Goodwin S."/>
            <person name="Spatafora J."/>
            <person name="Crous P."/>
            <person name="Grigoriev I."/>
        </authorList>
    </citation>
    <scope>NUCLEOTIDE SEQUENCE</scope>
    <source>
        <strain evidence="6">CBS 473.64</strain>
    </source>
</reference>
<evidence type="ECO:0000256" key="4">
    <source>
        <dbReference type="ARBA" id="ARBA00023002"/>
    </source>
</evidence>
<dbReference type="PANTHER" id="PTHR45348">
    <property type="entry name" value="HYPOTHETICAL OXIDOREDUCTASE (EUROFUNG)"/>
    <property type="match status" value="1"/>
</dbReference>
<dbReference type="AlphaFoldDB" id="A0A6A6S3S7"/>
<keyword evidence="7" id="KW-1185">Reference proteome</keyword>
<evidence type="ECO:0000259" key="5">
    <source>
        <dbReference type="SMART" id="SM00829"/>
    </source>
</evidence>
<dbReference type="InterPro" id="IPR020843">
    <property type="entry name" value="ER"/>
</dbReference>
<dbReference type="SMART" id="SM00829">
    <property type="entry name" value="PKS_ER"/>
    <property type="match status" value="1"/>
</dbReference>
<dbReference type="CDD" id="cd08249">
    <property type="entry name" value="enoyl_reductase_like"/>
    <property type="match status" value="1"/>
</dbReference>
<dbReference type="InterPro" id="IPR036291">
    <property type="entry name" value="NAD(P)-bd_dom_sf"/>
</dbReference>
<dbReference type="Gene3D" id="3.40.50.720">
    <property type="entry name" value="NAD(P)-binding Rossmann-like Domain"/>
    <property type="match status" value="1"/>
</dbReference>
<evidence type="ECO:0000256" key="3">
    <source>
        <dbReference type="ARBA" id="ARBA00022857"/>
    </source>
</evidence>
<evidence type="ECO:0000313" key="6">
    <source>
        <dbReference type="EMBL" id="KAF2642235.1"/>
    </source>
</evidence>
<evidence type="ECO:0000256" key="1">
    <source>
        <dbReference type="ARBA" id="ARBA00008072"/>
    </source>
</evidence>
<dbReference type="SUPFAM" id="SSF50129">
    <property type="entry name" value="GroES-like"/>
    <property type="match status" value="1"/>
</dbReference>
<dbReference type="SUPFAM" id="SSF51735">
    <property type="entry name" value="NAD(P)-binding Rossmann-fold domains"/>
    <property type="match status" value="1"/>
</dbReference>
<dbReference type="Pfam" id="PF08240">
    <property type="entry name" value="ADH_N"/>
    <property type="match status" value="1"/>
</dbReference>
<feature type="domain" description="Enoyl reductase (ER)" evidence="5">
    <location>
        <begin position="15"/>
        <end position="349"/>
    </location>
</feature>
<protein>
    <submittedName>
        <fullName evidence="6">GroES-like protein</fullName>
    </submittedName>
</protein>
<dbReference type="EMBL" id="MU006781">
    <property type="protein sequence ID" value="KAF2642235.1"/>
    <property type="molecule type" value="Genomic_DNA"/>
</dbReference>
<comment type="similarity">
    <text evidence="1">Belongs to the zinc-containing alcohol dehydrogenase family.</text>
</comment>
<dbReference type="InterPro" id="IPR013154">
    <property type="entry name" value="ADH-like_N"/>
</dbReference>
<dbReference type="InterPro" id="IPR011032">
    <property type="entry name" value="GroES-like_sf"/>
</dbReference>
<accession>A0A6A6S3S7</accession>
<dbReference type="Proteomes" id="UP000799753">
    <property type="component" value="Unassembled WGS sequence"/>
</dbReference>